<evidence type="ECO:0000313" key="1">
    <source>
        <dbReference type="EMBL" id="PWJ88382.1"/>
    </source>
</evidence>
<dbReference type="GeneID" id="61054880"/>
<dbReference type="Proteomes" id="UP000245631">
    <property type="component" value="Unassembled WGS sequence"/>
</dbReference>
<gene>
    <name evidence="1" type="ORF">C8D77_111105</name>
</gene>
<accession>A0A8E2W853</accession>
<organism evidence="1 2">
    <name type="scientific">Rhizobium loti</name>
    <name type="common">Mesorhizobium loti</name>
    <dbReference type="NCBI Taxonomy" id="381"/>
    <lineage>
        <taxon>Bacteria</taxon>
        <taxon>Pseudomonadati</taxon>
        <taxon>Pseudomonadota</taxon>
        <taxon>Alphaproteobacteria</taxon>
        <taxon>Hyphomicrobiales</taxon>
        <taxon>Phyllobacteriaceae</taxon>
        <taxon>Mesorhizobium</taxon>
    </lineage>
</organism>
<protein>
    <recommendedName>
        <fullName evidence="3">HNH endonuclease</fullName>
    </recommendedName>
</protein>
<evidence type="ECO:0000313" key="2">
    <source>
        <dbReference type="Proteomes" id="UP000245631"/>
    </source>
</evidence>
<comment type="caution">
    <text evidence="1">The sequence shown here is derived from an EMBL/GenBank/DDBJ whole genome shotgun (WGS) entry which is preliminary data.</text>
</comment>
<dbReference type="RefSeq" id="WP_109670416.1">
    <property type="nucleotide sequence ID" value="NZ_QGGH01000011.1"/>
</dbReference>
<dbReference type="Gene3D" id="1.10.30.50">
    <property type="match status" value="1"/>
</dbReference>
<name>A0A8E2W853_RHILI</name>
<sequence>MNVIDLYKRREKAVGKPCPYCGVKMVLGRNRSIFHTTRDHIFPRSQGGTLAIIVCFACNNEKADMSPFEWIEHLYRAGRAHHAERTICAYCQIGGVFRDGVTAPDVLDAIETFWLAEAA</sequence>
<reference evidence="1 2" key="1">
    <citation type="submission" date="2018-05" db="EMBL/GenBank/DDBJ databases">
        <title>Genomic Encyclopedia of Type Strains, Phase IV (KMG-IV): sequencing the most valuable type-strain genomes for metagenomic binning, comparative biology and taxonomic classification.</title>
        <authorList>
            <person name="Goeker M."/>
        </authorList>
    </citation>
    <scope>NUCLEOTIDE SEQUENCE [LARGE SCALE GENOMIC DNA]</scope>
    <source>
        <strain evidence="1 2">DSM 2626</strain>
    </source>
</reference>
<proteinExistence type="predicted"/>
<dbReference type="AlphaFoldDB" id="A0A8E2W853"/>
<evidence type="ECO:0008006" key="3">
    <source>
        <dbReference type="Google" id="ProtNLM"/>
    </source>
</evidence>
<dbReference type="EMBL" id="QGGH01000011">
    <property type="protein sequence ID" value="PWJ88382.1"/>
    <property type="molecule type" value="Genomic_DNA"/>
</dbReference>